<proteinExistence type="predicted"/>
<name>A0A238BSB1_9BILA</name>
<dbReference type="AlphaFoldDB" id="A0A238BSB1"/>
<organism evidence="1 2">
    <name type="scientific">Onchocerca flexuosa</name>
    <dbReference type="NCBI Taxonomy" id="387005"/>
    <lineage>
        <taxon>Eukaryota</taxon>
        <taxon>Metazoa</taxon>
        <taxon>Ecdysozoa</taxon>
        <taxon>Nematoda</taxon>
        <taxon>Chromadorea</taxon>
        <taxon>Rhabditida</taxon>
        <taxon>Spirurina</taxon>
        <taxon>Spiruromorpha</taxon>
        <taxon>Filarioidea</taxon>
        <taxon>Onchocercidae</taxon>
        <taxon>Onchocerca</taxon>
    </lineage>
</organism>
<dbReference type="EMBL" id="KZ270023">
    <property type="protein sequence ID" value="OZC07756.1"/>
    <property type="molecule type" value="Genomic_DNA"/>
</dbReference>
<keyword evidence="2" id="KW-1185">Reference proteome</keyword>
<accession>A0A238BSB1</accession>
<dbReference type="Proteomes" id="UP000242913">
    <property type="component" value="Unassembled WGS sequence"/>
</dbReference>
<evidence type="ECO:0000313" key="1">
    <source>
        <dbReference type="EMBL" id="OZC07756.1"/>
    </source>
</evidence>
<reference evidence="1 2" key="1">
    <citation type="submission" date="2015-12" db="EMBL/GenBank/DDBJ databases">
        <title>Draft genome of the nematode, Onchocerca flexuosa.</title>
        <authorList>
            <person name="Mitreva M."/>
        </authorList>
    </citation>
    <scope>NUCLEOTIDE SEQUENCE [LARGE SCALE GENOMIC DNA]</scope>
    <source>
        <strain evidence="1">Red Deer</strain>
    </source>
</reference>
<gene>
    <name evidence="1" type="ORF">X798_05235</name>
</gene>
<sequence length="81" mass="9185">MSNLPINRIILVPSIHYDTFVRSLDDSREQSSGDSGHFQIDFPNALPALIQSMQQQLYLNNPAVSQYANSIPRRKKVRANT</sequence>
<protein>
    <submittedName>
        <fullName evidence="1">Uncharacterized protein</fullName>
    </submittedName>
</protein>
<evidence type="ECO:0000313" key="2">
    <source>
        <dbReference type="Proteomes" id="UP000242913"/>
    </source>
</evidence>